<dbReference type="EMBL" id="CP030840">
    <property type="protein sequence ID" value="AXC10962.1"/>
    <property type="molecule type" value="Genomic_DNA"/>
</dbReference>
<dbReference type="RefSeq" id="WP_114206488.1">
    <property type="nucleotide sequence ID" value="NZ_CP030840.1"/>
</dbReference>
<name>A0A2Z5FW27_9BACT</name>
<dbReference type="GO" id="GO:0016810">
    <property type="term" value="F:hydrolase activity, acting on carbon-nitrogen (but not peptide) bonds"/>
    <property type="evidence" value="ECO:0007669"/>
    <property type="project" value="InterPro"/>
</dbReference>
<organism evidence="3 4">
    <name type="scientific">Acidisarcina polymorpha</name>
    <dbReference type="NCBI Taxonomy" id="2211140"/>
    <lineage>
        <taxon>Bacteria</taxon>
        <taxon>Pseudomonadati</taxon>
        <taxon>Acidobacteriota</taxon>
        <taxon>Terriglobia</taxon>
        <taxon>Terriglobales</taxon>
        <taxon>Acidobacteriaceae</taxon>
        <taxon>Acidisarcina</taxon>
    </lineage>
</organism>
<evidence type="ECO:0000313" key="3">
    <source>
        <dbReference type="EMBL" id="AXC10962.1"/>
    </source>
</evidence>
<dbReference type="OrthoDB" id="9812065at2"/>
<dbReference type="Proteomes" id="UP000253606">
    <property type="component" value="Chromosome"/>
</dbReference>
<reference evidence="3 4" key="1">
    <citation type="journal article" date="2018" name="Front. Microbiol.">
        <title>Hydrolytic Capabilities as a Key to Environmental Success: Chitinolytic and Cellulolytic Acidobacteria From Acidic Sub-arctic Soils and Boreal Peatlands.</title>
        <authorList>
            <person name="Belova S.E."/>
            <person name="Ravin N.V."/>
            <person name="Pankratov T.A."/>
            <person name="Rakitin A.L."/>
            <person name="Ivanova A.A."/>
            <person name="Beletsky A.V."/>
            <person name="Mardanov A.V."/>
            <person name="Sinninghe Damste J.S."/>
            <person name="Dedysh S.N."/>
        </authorList>
    </citation>
    <scope>NUCLEOTIDE SEQUENCE [LARGE SCALE GENOMIC DNA]</scope>
    <source>
        <strain evidence="3 4">SBC82</strain>
    </source>
</reference>
<dbReference type="PANTHER" id="PTHR10587">
    <property type="entry name" value="GLYCOSYL TRANSFERASE-RELATED"/>
    <property type="match status" value="1"/>
</dbReference>
<feature type="chain" id="PRO_5016446825" evidence="1">
    <location>
        <begin position="23"/>
        <end position="244"/>
    </location>
</feature>
<evidence type="ECO:0000259" key="2">
    <source>
        <dbReference type="PROSITE" id="PS51677"/>
    </source>
</evidence>
<dbReference type="Gene3D" id="3.20.20.370">
    <property type="entry name" value="Glycoside hydrolase/deacetylase"/>
    <property type="match status" value="1"/>
</dbReference>
<evidence type="ECO:0000256" key="1">
    <source>
        <dbReference type="SAM" id="SignalP"/>
    </source>
</evidence>
<dbReference type="CDD" id="cd10917">
    <property type="entry name" value="CE4_NodB_like_6s_7s"/>
    <property type="match status" value="1"/>
</dbReference>
<dbReference type="PANTHER" id="PTHR10587:SF137">
    <property type="entry name" value="4-DEOXY-4-FORMAMIDO-L-ARABINOSE-PHOSPHOUNDECAPRENOL DEFORMYLASE ARND-RELATED"/>
    <property type="match status" value="1"/>
</dbReference>
<proteinExistence type="predicted"/>
<dbReference type="Pfam" id="PF01522">
    <property type="entry name" value="Polysacc_deac_1"/>
    <property type="match status" value="1"/>
</dbReference>
<dbReference type="GO" id="GO:0005975">
    <property type="term" value="P:carbohydrate metabolic process"/>
    <property type="evidence" value="ECO:0007669"/>
    <property type="project" value="InterPro"/>
</dbReference>
<evidence type="ECO:0000313" key="4">
    <source>
        <dbReference type="Proteomes" id="UP000253606"/>
    </source>
</evidence>
<dbReference type="PROSITE" id="PS51677">
    <property type="entry name" value="NODB"/>
    <property type="match status" value="1"/>
</dbReference>
<protein>
    <submittedName>
        <fullName evidence="3">Peptidoglycan N-acetylglucosamine deacetylase</fullName>
    </submittedName>
</protein>
<dbReference type="KEGG" id="abas:ACPOL_1616"/>
<dbReference type="InterPro" id="IPR050248">
    <property type="entry name" value="Polysacc_deacetylase_ArnD"/>
</dbReference>
<dbReference type="SUPFAM" id="SSF88713">
    <property type="entry name" value="Glycoside hydrolase/deacetylase"/>
    <property type="match status" value="1"/>
</dbReference>
<feature type="domain" description="NodB homology" evidence="2">
    <location>
        <begin position="42"/>
        <end position="231"/>
    </location>
</feature>
<sequence length="244" mass="26801">MLTQLAATGAAMTLAAGGLAYASLSPGSQFFGQTVIATRNPNEVALTFDDGPNDPYTFQLLEMLAEHRVRATFFMIGRFVRQRPDIVRAVQAAGHLIGNHTMTHPWLVLESAARVRRELAECNAALEDVLGQKVHHFRPPHGARRPDVLRTACELGLTPVMWNVMGYDWKPENDASRILNYLEKGIDRNRRARRSSNIVLHDGGQAGIGQNRRATVEAVGKLLVRVGTHAAYIDANQISAKSNG</sequence>
<dbReference type="InterPro" id="IPR011330">
    <property type="entry name" value="Glyco_hydro/deAcase_b/a-brl"/>
</dbReference>
<keyword evidence="4" id="KW-1185">Reference proteome</keyword>
<gene>
    <name evidence="3" type="ORF">ACPOL_1616</name>
</gene>
<dbReference type="AlphaFoldDB" id="A0A2Z5FW27"/>
<keyword evidence="1" id="KW-0732">Signal</keyword>
<feature type="signal peptide" evidence="1">
    <location>
        <begin position="1"/>
        <end position="22"/>
    </location>
</feature>
<dbReference type="InterPro" id="IPR002509">
    <property type="entry name" value="NODB_dom"/>
</dbReference>
<accession>A0A2Z5FW27</accession>